<sequence>MLIIERDQYIQDIVSLILTEAGYIAITSKSDEDILQEILTLMPDGILLDIIKPTKEGTKMCRIIKETENTKDIPVIVLSTHPNSMAIKEICADDVLTKPFDIDELIAILDKQFT</sequence>
<dbReference type="EMBL" id="RBEE01000011">
    <property type="protein sequence ID" value="RNL54607.1"/>
    <property type="molecule type" value="Genomic_DNA"/>
</dbReference>
<evidence type="ECO:0000313" key="5">
    <source>
        <dbReference type="Proteomes" id="UP000274046"/>
    </source>
</evidence>
<dbReference type="PANTHER" id="PTHR44591">
    <property type="entry name" value="STRESS RESPONSE REGULATOR PROTEIN 1"/>
    <property type="match status" value="1"/>
</dbReference>
<dbReference type="OrthoDB" id="5432534at2"/>
<keyword evidence="1 2" id="KW-0597">Phosphoprotein</keyword>
<comment type="caution">
    <text evidence="4">The sequence shown here is derived from an EMBL/GenBank/DDBJ whole genome shotgun (WGS) entry which is preliminary data.</text>
</comment>
<dbReference type="Proteomes" id="UP000274046">
    <property type="component" value="Unassembled WGS sequence"/>
</dbReference>
<dbReference type="AlphaFoldDB" id="A0A3N0BXW3"/>
<dbReference type="SUPFAM" id="SSF52172">
    <property type="entry name" value="CheY-like"/>
    <property type="match status" value="1"/>
</dbReference>
<keyword evidence="5" id="KW-1185">Reference proteome</keyword>
<gene>
    <name evidence="4" type="ORF">D7004_07410</name>
</gene>
<reference evidence="4 5" key="1">
    <citation type="submission" date="2018-10" db="EMBL/GenBank/DDBJ databases">
        <title>Genome sequencing of Pedobacter jejuensis TNB23.</title>
        <authorList>
            <person name="Cho Y.-J."/>
            <person name="Cho A."/>
            <person name="Kim O.-S."/>
        </authorList>
    </citation>
    <scope>NUCLEOTIDE SEQUENCE [LARGE SCALE GENOMIC DNA]</scope>
    <source>
        <strain evidence="4 5">TNB23</strain>
    </source>
</reference>
<dbReference type="SMART" id="SM00448">
    <property type="entry name" value="REC"/>
    <property type="match status" value="1"/>
</dbReference>
<feature type="domain" description="Response regulatory" evidence="3">
    <location>
        <begin position="1"/>
        <end position="113"/>
    </location>
</feature>
<proteinExistence type="predicted"/>
<dbReference type="InterPro" id="IPR050595">
    <property type="entry name" value="Bact_response_regulator"/>
</dbReference>
<dbReference type="InterPro" id="IPR001789">
    <property type="entry name" value="Sig_transdc_resp-reg_receiver"/>
</dbReference>
<evidence type="ECO:0000256" key="1">
    <source>
        <dbReference type="ARBA" id="ARBA00022553"/>
    </source>
</evidence>
<evidence type="ECO:0000256" key="2">
    <source>
        <dbReference type="PROSITE-ProRule" id="PRU00169"/>
    </source>
</evidence>
<evidence type="ECO:0000313" key="4">
    <source>
        <dbReference type="EMBL" id="RNL54607.1"/>
    </source>
</evidence>
<dbReference type="PANTHER" id="PTHR44591:SF3">
    <property type="entry name" value="RESPONSE REGULATORY DOMAIN-CONTAINING PROTEIN"/>
    <property type="match status" value="1"/>
</dbReference>
<protein>
    <submittedName>
        <fullName evidence="4">Response regulator</fullName>
    </submittedName>
</protein>
<dbReference type="RefSeq" id="WP_123205234.1">
    <property type="nucleotide sequence ID" value="NZ_RBEE01000011.1"/>
</dbReference>
<dbReference type="GO" id="GO:0000160">
    <property type="term" value="P:phosphorelay signal transduction system"/>
    <property type="evidence" value="ECO:0007669"/>
    <property type="project" value="InterPro"/>
</dbReference>
<dbReference type="InterPro" id="IPR011006">
    <property type="entry name" value="CheY-like_superfamily"/>
</dbReference>
<dbReference type="Gene3D" id="3.40.50.2300">
    <property type="match status" value="1"/>
</dbReference>
<name>A0A3N0BXW3_9SPHI</name>
<feature type="modified residue" description="4-aspartylphosphate" evidence="2">
    <location>
        <position position="49"/>
    </location>
</feature>
<accession>A0A3N0BXW3</accession>
<organism evidence="4 5">
    <name type="scientific">Pedobacter jejuensis</name>
    <dbReference type="NCBI Taxonomy" id="1268550"/>
    <lineage>
        <taxon>Bacteria</taxon>
        <taxon>Pseudomonadati</taxon>
        <taxon>Bacteroidota</taxon>
        <taxon>Sphingobacteriia</taxon>
        <taxon>Sphingobacteriales</taxon>
        <taxon>Sphingobacteriaceae</taxon>
        <taxon>Pedobacter</taxon>
    </lineage>
</organism>
<dbReference type="PROSITE" id="PS50110">
    <property type="entry name" value="RESPONSE_REGULATORY"/>
    <property type="match status" value="1"/>
</dbReference>
<dbReference type="Pfam" id="PF00072">
    <property type="entry name" value="Response_reg"/>
    <property type="match status" value="1"/>
</dbReference>
<evidence type="ECO:0000259" key="3">
    <source>
        <dbReference type="PROSITE" id="PS50110"/>
    </source>
</evidence>